<feature type="transmembrane region" description="Helical" evidence="9">
    <location>
        <begin position="48"/>
        <end position="75"/>
    </location>
</feature>
<gene>
    <name evidence="11" type="ORF">GCM10009769_20750</name>
    <name evidence="12" type="ORF">JOE58_003042</name>
</gene>
<dbReference type="Pfam" id="PF18916">
    <property type="entry name" value="Lycopene_cyc"/>
    <property type="match status" value="1"/>
</dbReference>
<evidence type="ECO:0000256" key="3">
    <source>
        <dbReference type="ARBA" id="ARBA00022692"/>
    </source>
</evidence>
<sequence length="150" mass="15316">MTSHAAYALLAVPFLAVAVVVAVLAGVVSARRDRVAGRASGPGRRAAVVSAVVAGVVLLVMTIVFDNVIVTLRVVAYDPSLISGAKIGAIPVEDLAYSIGAVLLLPALWVLLDRSTSSAPTARPSRSAPDARPTRSAPEARPSAEGEPTP</sequence>
<dbReference type="AlphaFoldDB" id="A0A8H9L288"/>
<organism evidence="11 13">
    <name type="scientific">Curtobacterium luteum</name>
    <dbReference type="NCBI Taxonomy" id="33881"/>
    <lineage>
        <taxon>Bacteria</taxon>
        <taxon>Bacillati</taxon>
        <taxon>Actinomycetota</taxon>
        <taxon>Actinomycetes</taxon>
        <taxon>Micrococcales</taxon>
        <taxon>Microbacteriaceae</taxon>
        <taxon>Curtobacterium</taxon>
    </lineage>
</organism>
<feature type="domain" description="Lycopene cyclase" evidence="10">
    <location>
        <begin position="48"/>
        <end position="107"/>
    </location>
</feature>
<evidence type="ECO:0000256" key="9">
    <source>
        <dbReference type="SAM" id="Phobius"/>
    </source>
</evidence>
<accession>A0A8H9L288</accession>
<keyword evidence="7" id="KW-0413">Isomerase</keyword>
<evidence type="ECO:0000256" key="7">
    <source>
        <dbReference type="ARBA" id="ARBA00023235"/>
    </source>
</evidence>
<reference evidence="11" key="1">
    <citation type="journal article" date="2014" name="Int. J. Syst. Evol. Microbiol.">
        <title>Complete genome sequence of Corynebacterium casei LMG S-19264T (=DSM 44701T), isolated from a smear-ripened cheese.</title>
        <authorList>
            <consortium name="US DOE Joint Genome Institute (JGI-PGF)"/>
            <person name="Walter F."/>
            <person name="Albersmeier A."/>
            <person name="Kalinowski J."/>
            <person name="Ruckert C."/>
        </authorList>
    </citation>
    <scope>NUCLEOTIDE SEQUENCE</scope>
    <source>
        <strain evidence="11">JCM 1480</strain>
    </source>
</reference>
<dbReference type="GO" id="GO:0016117">
    <property type="term" value="P:carotenoid biosynthetic process"/>
    <property type="evidence" value="ECO:0007669"/>
    <property type="project" value="UniProtKB-KW"/>
</dbReference>
<feature type="compositionally biased region" description="Low complexity" evidence="8">
    <location>
        <begin position="116"/>
        <end position="137"/>
    </location>
</feature>
<evidence type="ECO:0000313" key="12">
    <source>
        <dbReference type="EMBL" id="MBM7803791.1"/>
    </source>
</evidence>
<keyword evidence="14" id="KW-1185">Reference proteome</keyword>
<keyword evidence="6 9" id="KW-0472">Membrane</keyword>
<dbReference type="EMBL" id="BMOI01000008">
    <property type="protein sequence ID" value="GGL02517.1"/>
    <property type="molecule type" value="Genomic_DNA"/>
</dbReference>
<evidence type="ECO:0000256" key="5">
    <source>
        <dbReference type="ARBA" id="ARBA00022989"/>
    </source>
</evidence>
<comment type="subcellular location">
    <subcellularLocation>
        <location evidence="1">Membrane</location>
        <topology evidence="1">Multi-pass membrane protein</topology>
    </subcellularLocation>
</comment>
<dbReference type="Proteomes" id="UP000746584">
    <property type="component" value="Unassembled WGS sequence"/>
</dbReference>
<keyword evidence="4" id="KW-0125">Carotenoid biosynthesis</keyword>
<comment type="pathway">
    <text evidence="2">Carotenoid biosynthesis.</text>
</comment>
<keyword evidence="3 9" id="KW-0812">Transmembrane</keyword>
<proteinExistence type="predicted"/>
<keyword evidence="5 9" id="KW-1133">Transmembrane helix</keyword>
<evidence type="ECO:0000313" key="11">
    <source>
        <dbReference type="EMBL" id="GGL02517.1"/>
    </source>
</evidence>
<dbReference type="NCBIfam" id="TIGR03462">
    <property type="entry name" value="CarR_dom_SF"/>
    <property type="match status" value="1"/>
</dbReference>
<dbReference type="GO" id="GO:0016020">
    <property type="term" value="C:membrane"/>
    <property type="evidence" value="ECO:0007669"/>
    <property type="project" value="UniProtKB-SubCell"/>
</dbReference>
<evidence type="ECO:0000313" key="14">
    <source>
        <dbReference type="Proteomes" id="UP000746584"/>
    </source>
</evidence>
<reference evidence="11" key="2">
    <citation type="submission" date="2020-09" db="EMBL/GenBank/DDBJ databases">
        <authorList>
            <person name="Sun Q."/>
            <person name="Ohkuma M."/>
        </authorList>
    </citation>
    <scope>NUCLEOTIDE SEQUENCE</scope>
    <source>
        <strain evidence="11">JCM 1480</strain>
    </source>
</reference>
<dbReference type="RefSeq" id="WP_229727993.1">
    <property type="nucleotide sequence ID" value="NZ_BMOI01000008.1"/>
</dbReference>
<dbReference type="GO" id="GO:0016872">
    <property type="term" value="F:intramolecular lyase activity"/>
    <property type="evidence" value="ECO:0007669"/>
    <property type="project" value="InterPro"/>
</dbReference>
<feature type="transmembrane region" description="Helical" evidence="9">
    <location>
        <begin position="6"/>
        <end position="28"/>
    </location>
</feature>
<reference evidence="12 14" key="3">
    <citation type="submission" date="2021-01" db="EMBL/GenBank/DDBJ databases">
        <title>Sequencing the genomes of 1000 actinobacteria strains.</title>
        <authorList>
            <person name="Klenk H.-P."/>
        </authorList>
    </citation>
    <scope>NUCLEOTIDE SEQUENCE [LARGE SCALE GENOMIC DNA]</scope>
    <source>
        <strain evidence="12 14">DSM 20542</strain>
    </source>
</reference>
<evidence type="ECO:0000313" key="13">
    <source>
        <dbReference type="Proteomes" id="UP000648535"/>
    </source>
</evidence>
<dbReference type="GO" id="GO:0045436">
    <property type="term" value="F:lycopene beta cyclase activity"/>
    <property type="evidence" value="ECO:0007669"/>
    <property type="project" value="UniProtKB-ARBA"/>
</dbReference>
<dbReference type="InterPro" id="IPR017825">
    <property type="entry name" value="Lycopene_cyclase_dom"/>
</dbReference>
<dbReference type="Proteomes" id="UP000648535">
    <property type="component" value="Unassembled WGS sequence"/>
</dbReference>
<name>A0A8H9L288_9MICO</name>
<evidence type="ECO:0000256" key="1">
    <source>
        <dbReference type="ARBA" id="ARBA00004141"/>
    </source>
</evidence>
<feature type="transmembrane region" description="Helical" evidence="9">
    <location>
        <begin position="95"/>
        <end position="112"/>
    </location>
</feature>
<evidence type="ECO:0000256" key="4">
    <source>
        <dbReference type="ARBA" id="ARBA00022746"/>
    </source>
</evidence>
<protein>
    <submittedName>
        <fullName evidence="12">Lycopene cyclase domain-containing protein</fullName>
    </submittedName>
</protein>
<evidence type="ECO:0000256" key="8">
    <source>
        <dbReference type="SAM" id="MobiDB-lite"/>
    </source>
</evidence>
<feature type="region of interest" description="Disordered" evidence="8">
    <location>
        <begin position="116"/>
        <end position="150"/>
    </location>
</feature>
<evidence type="ECO:0000256" key="6">
    <source>
        <dbReference type="ARBA" id="ARBA00023136"/>
    </source>
</evidence>
<evidence type="ECO:0000259" key="10">
    <source>
        <dbReference type="Pfam" id="PF18916"/>
    </source>
</evidence>
<evidence type="ECO:0000256" key="2">
    <source>
        <dbReference type="ARBA" id="ARBA00004829"/>
    </source>
</evidence>
<dbReference type="EMBL" id="JAFBCG010000001">
    <property type="protein sequence ID" value="MBM7803791.1"/>
    <property type="molecule type" value="Genomic_DNA"/>
</dbReference>
<comment type="caution">
    <text evidence="11">The sequence shown here is derived from an EMBL/GenBank/DDBJ whole genome shotgun (WGS) entry which is preliminary data.</text>
</comment>